<dbReference type="PATRIC" id="fig|1227456.3.peg.1089"/>
<dbReference type="Proteomes" id="UP000011625">
    <property type="component" value="Unassembled WGS sequence"/>
</dbReference>
<dbReference type="InterPro" id="IPR036390">
    <property type="entry name" value="WH_DNA-bd_sf"/>
</dbReference>
<accession>M0N9Z7</accession>
<keyword evidence="3" id="KW-1185">Reference proteome</keyword>
<dbReference type="InterPro" id="IPR002577">
    <property type="entry name" value="HTH_HxlR"/>
</dbReference>
<sequence length="94" mass="10824">MHSAVDEVVCPKRSLEILDYLSEHDESNFSTIEDAVPTSSDVVTERLETLQEYGLVEREERSSRNVRYSLTQDGETFLTHLEEVDEFLQNSRGD</sequence>
<evidence type="ECO:0000313" key="2">
    <source>
        <dbReference type="EMBL" id="EMA54696.1"/>
    </source>
</evidence>
<dbReference type="InterPro" id="IPR036388">
    <property type="entry name" value="WH-like_DNA-bd_sf"/>
</dbReference>
<dbReference type="Gene3D" id="1.10.10.10">
    <property type="entry name" value="Winged helix-like DNA-binding domain superfamily/Winged helix DNA-binding domain"/>
    <property type="match status" value="1"/>
</dbReference>
<dbReference type="Pfam" id="PF01638">
    <property type="entry name" value="HxlR"/>
    <property type="match status" value="1"/>
</dbReference>
<dbReference type="SUPFAM" id="SSF46785">
    <property type="entry name" value="Winged helix' DNA-binding domain"/>
    <property type="match status" value="1"/>
</dbReference>
<dbReference type="EMBL" id="AOME01000026">
    <property type="protein sequence ID" value="EMA54696.1"/>
    <property type="molecule type" value="Genomic_DNA"/>
</dbReference>
<gene>
    <name evidence="2" type="ORF">C450_05360</name>
</gene>
<reference evidence="2 3" key="1">
    <citation type="journal article" date="2014" name="PLoS Genet.">
        <title>Phylogenetically driven sequencing of extremely halophilic archaea reveals strategies for static and dynamic osmo-response.</title>
        <authorList>
            <person name="Becker E.A."/>
            <person name="Seitzer P.M."/>
            <person name="Tritt A."/>
            <person name="Larsen D."/>
            <person name="Krusor M."/>
            <person name="Yao A.I."/>
            <person name="Wu D."/>
            <person name="Madern D."/>
            <person name="Eisen J.A."/>
            <person name="Darling A.E."/>
            <person name="Facciotti M.T."/>
        </authorList>
    </citation>
    <scope>NUCLEOTIDE SEQUENCE [LARGE SCALE GENOMIC DNA]</scope>
    <source>
        <strain evidence="2 3">DSM 8989</strain>
    </source>
</reference>
<comment type="caution">
    <text evidence="2">The sequence shown here is derived from an EMBL/GenBank/DDBJ whole genome shotgun (WGS) entry which is preliminary data.</text>
</comment>
<evidence type="ECO:0000259" key="1">
    <source>
        <dbReference type="Pfam" id="PF01638"/>
    </source>
</evidence>
<evidence type="ECO:0000313" key="3">
    <source>
        <dbReference type="Proteomes" id="UP000011625"/>
    </source>
</evidence>
<feature type="domain" description="HTH hxlR-type" evidence="1">
    <location>
        <begin position="17"/>
        <end position="89"/>
    </location>
</feature>
<protein>
    <recommendedName>
        <fullName evidence="1">HTH hxlR-type domain-containing protein</fullName>
    </recommendedName>
</protein>
<dbReference type="AlphaFoldDB" id="M0N9Z7"/>
<organism evidence="2 3">
    <name type="scientific">Halococcus salifodinae DSM 8989</name>
    <dbReference type="NCBI Taxonomy" id="1227456"/>
    <lineage>
        <taxon>Archaea</taxon>
        <taxon>Methanobacteriati</taxon>
        <taxon>Methanobacteriota</taxon>
        <taxon>Stenosarchaea group</taxon>
        <taxon>Halobacteria</taxon>
        <taxon>Halobacteriales</taxon>
        <taxon>Halococcaceae</taxon>
        <taxon>Halococcus</taxon>
    </lineage>
</organism>
<name>M0N9Z7_9EURY</name>
<proteinExistence type="predicted"/>